<protein>
    <submittedName>
        <fullName evidence="1">Phage head closure protein</fullName>
    </submittedName>
</protein>
<comment type="caution">
    <text evidence="1">The sequence shown here is derived from an EMBL/GenBank/DDBJ whole genome shotgun (WGS) entry which is preliminary data.</text>
</comment>
<name>A0A7Y0HS53_9CLOT</name>
<dbReference type="InterPro" id="IPR008767">
    <property type="entry name" value="Phage_SPP1_head-tail_adaptor"/>
</dbReference>
<dbReference type="Proteomes" id="UP000537131">
    <property type="component" value="Unassembled WGS sequence"/>
</dbReference>
<reference evidence="1 2" key="1">
    <citation type="submission" date="2020-04" db="EMBL/GenBank/DDBJ databases">
        <authorList>
            <person name="Doyle D.A."/>
        </authorList>
    </citation>
    <scope>NUCLEOTIDE SEQUENCE [LARGE SCALE GENOMIC DNA]</scope>
    <source>
        <strain evidence="1 2">P21</strain>
    </source>
</reference>
<dbReference type="InterPro" id="IPR038666">
    <property type="entry name" value="SSP1_head-tail_sf"/>
</dbReference>
<dbReference type="Gene3D" id="2.40.10.270">
    <property type="entry name" value="Bacteriophage SPP1 head-tail adaptor protein"/>
    <property type="match status" value="1"/>
</dbReference>
<organism evidence="1 2">
    <name type="scientific">Clostridium muellerianum</name>
    <dbReference type="NCBI Taxonomy" id="2716538"/>
    <lineage>
        <taxon>Bacteria</taxon>
        <taxon>Bacillati</taxon>
        <taxon>Bacillota</taxon>
        <taxon>Clostridia</taxon>
        <taxon>Eubacteriales</taxon>
        <taxon>Clostridiaceae</taxon>
        <taxon>Clostridium</taxon>
    </lineage>
</organism>
<reference evidence="1 2" key="2">
    <citation type="submission" date="2020-06" db="EMBL/GenBank/DDBJ databases">
        <title>Complete Genome Sequence of Clostridium muelleri sp. nov. P21T, an Acid-Alcohol Producing Acetogen Isolated from Old Hay.</title>
        <authorList>
            <person name="Duncan K.E."/>
            <person name="Tanner R.S."/>
        </authorList>
    </citation>
    <scope>NUCLEOTIDE SEQUENCE [LARGE SCALE GENOMIC DNA]</scope>
    <source>
        <strain evidence="1 2">P21</strain>
    </source>
</reference>
<keyword evidence="2" id="KW-1185">Reference proteome</keyword>
<dbReference type="Pfam" id="PF05521">
    <property type="entry name" value="Phage_HCP"/>
    <property type="match status" value="1"/>
</dbReference>
<proteinExistence type="predicted"/>
<dbReference type="NCBIfam" id="TIGR01563">
    <property type="entry name" value="gp16_SPP1"/>
    <property type="match status" value="1"/>
</dbReference>
<dbReference type="AlphaFoldDB" id="A0A7Y0HS53"/>
<accession>A0A7Y0HS53</accession>
<gene>
    <name evidence="1" type="ORF">HBE96_23220</name>
</gene>
<dbReference type="EMBL" id="JABBNI010000065">
    <property type="protein sequence ID" value="NMM65493.1"/>
    <property type="molecule type" value="Genomic_DNA"/>
</dbReference>
<evidence type="ECO:0000313" key="1">
    <source>
        <dbReference type="EMBL" id="NMM65493.1"/>
    </source>
</evidence>
<evidence type="ECO:0000313" key="2">
    <source>
        <dbReference type="Proteomes" id="UP000537131"/>
    </source>
</evidence>
<sequence length="125" mass="15002">MADFKINIGDLRNRITIQKFATVQNDNGFDVEEWQDYKTIWANMNNLYGKEFYAAKAVQSENTVEFVVRYSKDLICLDSKNYRIKVIKNKEAEKEEDKYRFFNTTFIDNIQYKNKWLKIKTIETT</sequence>
<dbReference type="RefSeq" id="WP_169300073.1">
    <property type="nucleotide sequence ID" value="NZ_JABBNI010000065.1"/>
</dbReference>